<dbReference type="AlphaFoldDB" id="A0A6B1D6Z7"/>
<dbReference type="PROSITE" id="PS51192">
    <property type="entry name" value="HELICASE_ATP_BIND_1"/>
    <property type="match status" value="1"/>
</dbReference>
<feature type="domain" description="Helicase C-terminal" evidence="6">
    <location>
        <begin position="252"/>
        <end position="408"/>
    </location>
</feature>
<dbReference type="PANTHER" id="PTHR11274:SF0">
    <property type="entry name" value="GENERAL TRANSCRIPTION AND DNA REPAIR FACTOR IIH HELICASE SUBUNIT XPB"/>
    <property type="match status" value="1"/>
</dbReference>
<dbReference type="GO" id="GO:0003677">
    <property type="term" value="F:DNA binding"/>
    <property type="evidence" value="ECO:0007669"/>
    <property type="project" value="InterPro"/>
</dbReference>
<organism evidence="7">
    <name type="scientific">Caldilineaceae bacterium SB0661_bin_32</name>
    <dbReference type="NCBI Taxonomy" id="2605255"/>
    <lineage>
        <taxon>Bacteria</taxon>
        <taxon>Bacillati</taxon>
        <taxon>Chloroflexota</taxon>
        <taxon>Caldilineae</taxon>
        <taxon>Caldilineales</taxon>
        <taxon>Caldilineaceae</taxon>
    </lineage>
</organism>
<dbReference type="PANTHER" id="PTHR11274">
    <property type="entry name" value="RAD25/XP-B DNA REPAIR HELICASE"/>
    <property type="match status" value="1"/>
</dbReference>
<dbReference type="GO" id="GO:0005524">
    <property type="term" value="F:ATP binding"/>
    <property type="evidence" value="ECO:0007669"/>
    <property type="project" value="UniProtKB-KW"/>
</dbReference>
<dbReference type="SUPFAM" id="SSF52540">
    <property type="entry name" value="P-loop containing nucleoside triphosphate hydrolases"/>
    <property type="match status" value="1"/>
</dbReference>
<name>A0A6B1D6Z7_9CHLR</name>
<keyword evidence="1" id="KW-0547">Nucleotide-binding</keyword>
<evidence type="ECO:0000256" key="2">
    <source>
        <dbReference type="ARBA" id="ARBA00022801"/>
    </source>
</evidence>
<evidence type="ECO:0000259" key="6">
    <source>
        <dbReference type="PROSITE" id="PS51194"/>
    </source>
</evidence>
<dbReference type="Pfam" id="PF00271">
    <property type="entry name" value="Helicase_C"/>
    <property type="match status" value="1"/>
</dbReference>
<keyword evidence="2" id="KW-0378">Hydrolase</keyword>
<keyword evidence="4" id="KW-0067">ATP-binding</keyword>
<dbReference type="GO" id="GO:0004386">
    <property type="term" value="F:helicase activity"/>
    <property type="evidence" value="ECO:0007669"/>
    <property type="project" value="UniProtKB-KW"/>
</dbReference>
<evidence type="ECO:0000256" key="4">
    <source>
        <dbReference type="ARBA" id="ARBA00022840"/>
    </source>
</evidence>
<reference evidence="7" key="1">
    <citation type="submission" date="2019-09" db="EMBL/GenBank/DDBJ databases">
        <title>Characterisation of the sponge microbiome using genome-centric metagenomics.</title>
        <authorList>
            <person name="Engelberts J.P."/>
            <person name="Robbins S.J."/>
            <person name="De Goeij J.M."/>
            <person name="Aranda M."/>
            <person name="Bell S.C."/>
            <person name="Webster N.S."/>
        </authorList>
    </citation>
    <scope>NUCLEOTIDE SEQUENCE</scope>
    <source>
        <strain evidence="7">SB0661_bin_32</strain>
    </source>
</reference>
<dbReference type="GO" id="GO:0016787">
    <property type="term" value="F:hydrolase activity"/>
    <property type="evidence" value="ECO:0007669"/>
    <property type="project" value="UniProtKB-KW"/>
</dbReference>
<dbReference type="InterPro" id="IPR006935">
    <property type="entry name" value="Helicase/UvrB_N"/>
</dbReference>
<feature type="domain" description="Helicase ATP-binding" evidence="5">
    <location>
        <begin position="24"/>
        <end position="178"/>
    </location>
</feature>
<dbReference type="PROSITE" id="PS51194">
    <property type="entry name" value="HELICASE_CTER"/>
    <property type="match status" value="1"/>
</dbReference>
<dbReference type="Gene3D" id="3.40.50.300">
    <property type="entry name" value="P-loop containing nucleotide triphosphate hydrolases"/>
    <property type="match status" value="2"/>
</dbReference>
<keyword evidence="3 7" id="KW-0347">Helicase</keyword>
<dbReference type="InterPro" id="IPR001650">
    <property type="entry name" value="Helicase_C-like"/>
</dbReference>
<dbReference type="Pfam" id="PF04851">
    <property type="entry name" value="ResIII"/>
    <property type="match status" value="1"/>
</dbReference>
<protein>
    <submittedName>
        <fullName evidence="7">DEAD/DEAH box helicase</fullName>
    </submittedName>
</protein>
<dbReference type="SMART" id="SM00490">
    <property type="entry name" value="HELICc"/>
    <property type="match status" value="1"/>
</dbReference>
<sequence>MTARVDPRSWVLTKTPRDWQSNALKSWQYAFQGIASVVTGGGKTTFALMCMQVFRRRYPTGRFVIVVPTLALVDQWYVCLREDLKVLDDSICVFSGEGRPSNFNEVNLMVINTAREFASKASEQHDTMLIVDECHRAASRSNAQALKGNYKATLGISATPEREHDDLFDSVLVPALGPVICRYEYDQALRDGVIVPFDLINVSTGMTAEEQKKYDDATIDISRTFRKVQSGDVSRDYLVRKLQRRARLAATSIQRIPVTIRLAERHRNSRLIIFHENIDSAEKILEILLARRFSATIYHSRIGAELRRDNLRLYRKGLFSALITCRALDEGINVPETDIAIVASSTGSVRQRIQRLGRVLRPAPGKQRARIYTIYVSKPEEERLVKEAGKLTDTGEIRWMHSALRKSG</sequence>
<gene>
    <name evidence="7" type="ORF">F4X14_08190</name>
</gene>
<dbReference type="SMART" id="SM00487">
    <property type="entry name" value="DEXDc"/>
    <property type="match status" value="1"/>
</dbReference>
<evidence type="ECO:0000256" key="3">
    <source>
        <dbReference type="ARBA" id="ARBA00022806"/>
    </source>
</evidence>
<evidence type="ECO:0000259" key="5">
    <source>
        <dbReference type="PROSITE" id="PS51192"/>
    </source>
</evidence>
<dbReference type="EMBL" id="VXMH01000036">
    <property type="protein sequence ID" value="MYC94937.1"/>
    <property type="molecule type" value="Genomic_DNA"/>
</dbReference>
<accession>A0A6B1D6Z7</accession>
<evidence type="ECO:0000256" key="1">
    <source>
        <dbReference type="ARBA" id="ARBA00022741"/>
    </source>
</evidence>
<dbReference type="InterPro" id="IPR014001">
    <property type="entry name" value="Helicase_ATP-bd"/>
</dbReference>
<evidence type="ECO:0000313" key="7">
    <source>
        <dbReference type="EMBL" id="MYC94937.1"/>
    </source>
</evidence>
<dbReference type="InterPro" id="IPR050615">
    <property type="entry name" value="ATP-dep_DNA_Helicase"/>
</dbReference>
<comment type="caution">
    <text evidence="7">The sequence shown here is derived from an EMBL/GenBank/DDBJ whole genome shotgun (WGS) entry which is preliminary data.</text>
</comment>
<proteinExistence type="predicted"/>
<dbReference type="InterPro" id="IPR027417">
    <property type="entry name" value="P-loop_NTPase"/>
</dbReference>